<evidence type="ECO:0000259" key="1">
    <source>
        <dbReference type="Pfam" id="PF00535"/>
    </source>
</evidence>
<dbReference type="RefSeq" id="WP_002283630.1">
    <property type="nucleotide sequence ID" value="NZ_AHSR01000027.1"/>
</dbReference>
<accession>A0A829BQI4</accession>
<organism evidence="2 3">
    <name type="scientific">Streptococcus mutans SM6</name>
    <dbReference type="NCBI Taxonomy" id="857119"/>
    <lineage>
        <taxon>Bacteria</taxon>
        <taxon>Bacillati</taxon>
        <taxon>Bacillota</taxon>
        <taxon>Bacilli</taxon>
        <taxon>Lactobacillales</taxon>
        <taxon>Streptococcaceae</taxon>
        <taxon>Streptococcus</taxon>
    </lineage>
</organism>
<keyword evidence="2" id="KW-0808">Transferase</keyword>
<feature type="domain" description="Glycosyltransferase 2-like" evidence="1">
    <location>
        <begin position="5"/>
        <end position="114"/>
    </location>
</feature>
<dbReference type="EMBL" id="AHSR01000027">
    <property type="protein sequence ID" value="EMC23582.1"/>
    <property type="molecule type" value="Genomic_DNA"/>
</dbReference>
<proteinExistence type="predicted"/>
<evidence type="ECO:0000313" key="2">
    <source>
        <dbReference type="EMBL" id="EMC23582.1"/>
    </source>
</evidence>
<dbReference type="InterPro" id="IPR001173">
    <property type="entry name" value="Glyco_trans_2-like"/>
</dbReference>
<dbReference type="SUPFAM" id="SSF53448">
    <property type="entry name" value="Nucleotide-diphospho-sugar transferases"/>
    <property type="match status" value="1"/>
</dbReference>
<protein>
    <submittedName>
        <fullName evidence="2">Putative glycosyltransferase</fullName>
    </submittedName>
</protein>
<dbReference type="GO" id="GO:0016740">
    <property type="term" value="F:transferase activity"/>
    <property type="evidence" value="ECO:0007669"/>
    <property type="project" value="UniProtKB-KW"/>
</dbReference>
<dbReference type="AlphaFoldDB" id="A0A829BQI4"/>
<dbReference type="Gene3D" id="3.90.550.10">
    <property type="entry name" value="Spore Coat Polysaccharide Biosynthesis Protein SpsA, Chain A"/>
    <property type="match status" value="1"/>
</dbReference>
<dbReference type="PANTHER" id="PTHR43685">
    <property type="entry name" value="GLYCOSYLTRANSFERASE"/>
    <property type="match status" value="1"/>
</dbReference>
<evidence type="ECO:0000313" key="3">
    <source>
        <dbReference type="Proteomes" id="UP000011676"/>
    </source>
</evidence>
<sequence length="465" mass="54873">MVKVSIICTNYNKGSWIGEAIDSFLKQETSFPYEIIIVDDASIDHSVHIIKTYQKQYPDLIRAFFNQENQGITKTWSDICKKARGQYIARCDGDDYWIDPFKLQKQIDLLETSPESKWSNTDFDMVDSKGNIIHKDVLKNNIIPFMDSYEKMLALKGMTMASTWLVETKLMLEINDRINKDAVDDTFNIQLELFKKTKLAFLRDSTTVYRMDAESDSRSKDSEKLAQRFDRLLETQLEYIEKYPDSDYKKVLEYLLPKHNDFEKVLAQDGKNVWDNQQITIYLAKGDDQEFSEENCFQFPLQHSGNIQLTFPENIRKIRIDLSEIPSYYRQVSLVNTTVNTELLPTWTNAKVFGYSYYFIAPDPQMIYDLTAQEGQDFKLTYEWFNVDQPSQPDFLANHLVKELDQKKVELKMLSPYKYQYQKAVAERDLYLEQLNEMVVRYNSVTHSRRWTIPTKIINLFRRKK</sequence>
<reference evidence="2 3" key="1">
    <citation type="journal article" date="2013" name="Mol. Biol. Evol.">
        <title>Evolutionary and population genomics of the cavity causing bacteria Streptococcus mutans.</title>
        <authorList>
            <person name="Cornejo O.E."/>
            <person name="Lefebure T."/>
            <person name="Pavinski Bitar P.D."/>
            <person name="Lang P."/>
            <person name="Richards V.P."/>
            <person name="Eilertson K."/>
            <person name="Do T."/>
            <person name="Beighton D."/>
            <person name="Zeng L."/>
            <person name="Ahn S.J."/>
            <person name="Burne R.A."/>
            <person name="Siepel A."/>
            <person name="Bustamante C.D."/>
            <person name="Stanhope M.J."/>
        </authorList>
    </citation>
    <scope>NUCLEOTIDE SEQUENCE [LARGE SCALE GENOMIC DNA]</scope>
    <source>
        <strain evidence="2 3">SM6</strain>
    </source>
</reference>
<gene>
    <name evidence="2" type="ORF">SMU82_06494</name>
</gene>
<dbReference type="PANTHER" id="PTHR43685:SF2">
    <property type="entry name" value="GLYCOSYLTRANSFERASE 2-LIKE DOMAIN-CONTAINING PROTEIN"/>
    <property type="match status" value="1"/>
</dbReference>
<dbReference type="Pfam" id="PF00535">
    <property type="entry name" value="Glycos_transf_2"/>
    <property type="match status" value="1"/>
</dbReference>
<dbReference type="Proteomes" id="UP000011676">
    <property type="component" value="Unassembled WGS sequence"/>
</dbReference>
<dbReference type="InterPro" id="IPR029044">
    <property type="entry name" value="Nucleotide-diphossugar_trans"/>
</dbReference>
<comment type="caution">
    <text evidence="2">The sequence shown here is derived from an EMBL/GenBank/DDBJ whole genome shotgun (WGS) entry which is preliminary data.</text>
</comment>
<dbReference type="InterPro" id="IPR050834">
    <property type="entry name" value="Glycosyltransf_2"/>
</dbReference>
<name>A0A829BQI4_STRMG</name>